<dbReference type="EMBL" id="QXXA01000015">
    <property type="protein sequence ID" value="NBI07814.1"/>
    <property type="molecule type" value="Genomic_DNA"/>
</dbReference>
<dbReference type="Proteomes" id="UP000467132">
    <property type="component" value="Unassembled WGS sequence"/>
</dbReference>
<protein>
    <submittedName>
        <fullName evidence="2">Uncharacterized protein</fullName>
    </submittedName>
</protein>
<dbReference type="RefSeq" id="WP_160198281.1">
    <property type="nucleotide sequence ID" value="NZ_QXXA01000015.1"/>
</dbReference>
<comment type="caution">
    <text evidence="2">The sequence shown here is derived from an EMBL/GenBank/DDBJ whole genome shotgun (WGS) entry which is preliminary data.</text>
</comment>
<organism evidence="2 3">
    <name type="scientific">Senegalia massiliensis</name>
    <dbReference type="NCBI Taxonomy" id="1720316"/>
    <lineage>
        <taxon>Bacteria</taxon>
        <taxon>Bacillati</taxon>
        <taxon>Bacillota</taxon>
        <taxon>Clostridia</taxon>
        <taxon>Eubacteriales</taxon>
        <taxon>Clostridiaceae</taxon>
        <taxon>Senegalia</taxon>
    </lineage>
</organism>
<evidence type="ECO:0000313" key="2">
    <source>
        <dbReference type="EMBL" id="NBI07814.1"/>
    </source>
</evidence>
<dbReference type="AlphaFoldDB" id="A0A845R0P5"/>
<proteinExistence type="predicted"/>
<keyword evidence="3" id="KW-1185">Reference proteome</keyword>
<feature type="coiled-coil region" evidence="1">
    <location>
        <begin position="153"/>
        <end position="180"/>
    </location>
</feature>
<feature type="coiled-coil region" evidence="1">
    <location>
        <begin position="39"/>
        <end position="119"/>
    </location>
</feature>
<dbReference type="OrthoDB" id="1707350at2"/>
<gene>
    <name evidence="2" type="ORF">D3Z33_13215</name>
</gene>
<reference evidence="2 3" key="1">
    <citation type="submission" date="2018-08" db="EMBL/GenBank/DDBJ databases">
        <title>Murine metabolic-syndrome-specific gut microbial biobank.</title>
        <authorList>
            <person name="Liu C."/>
        </authorList>
    </citation>
    <scope>NUCLEOTIDE SEQUENCE [LARGE SCALE GENOMIC DNA]</scope>
    <source>
        <strain evidence="2 3">583</strain>
    </source>
</reference>
<evidence type="ECO:0000313" key="3">
    <source>
        <dbReference type="Proteomes" id="UP000467132"/>
    </source>
</evidence>
<accession>A0A845R0P5</accession>
<sequence length="201" mass="24080">MSFKDIKLNYDIMAKNNIPLLVNSFEWKKMFGNLDNNDIQNAKKELLEHLRNQRKYKSDLKKLQNKKRDIMVDIVNLSHKVNNNDKNSISKLELSRSEMLEINKEIENLEIELDNMPSKIRHSNFELLNITIKIAYQDLKIKEKKLVPIYNEIEELRIKLKELIENKNDYEEEINNAYTFLHNMIGKEEIEKLDQNFLEKN</sequence>
<keyword evidence="1" id="KW-0175">Coiled coil</keyword>
<evidence type="ECO:0000256" key="1">
    <source>
        <dbReference type="SAM" id="Coils"/>
    </source>
</evidence>
<name>A0A845R0P5_9CLOT</name>